<dbReference type="EC" id="2.4.1.246" evidence="3"/>
<evidence type="ECO:0000259" key="2">
    <source>
        <dbReference type="Pfam" id="PF00534"/>
    </source>
</evidence>
<dbReference type="PANTHER" id="PTHR46401:SF2">
    <property type="entry name" value="GLYCOSYLTRANSFERASE WBBK-RELATED"/>
    <property type="match status" value="1"/>
</dbReference>
<evidence type="ECO:0000313" key="3">
    <source>
        <dbReference type="EMBL" id="QDV82993.1"/>
    </source>
</evidence>
<dbReference type="CDD" id="cd03809">
    <property type="entry name" value="GT4_MtfB-like"/>
    <property type="match status" value="1"/>
</dbReference>
<dbReference type="PANTHER" id="PTHR46401">
    <property type="entry name" value="GLYCOSYLTRANSFERASE WBBK-RELATED"/>
    <property type="match status" value="1"/>
</dbReference>
<reference evidence="3 4" key="1">
    <citation type="submission" date="2019-02" db="EMBL/GenBank/DDBJ databases">
        <title>Deep-cultivation of Planctomycetes and their phenomic and genomic characterization uncovers novel biology.</title>
        <authorList>
            <person name="Wiegand S."/>
            <person name="Jogler M."/>
            <person name="Boedeker C."/>
            <person name="Pinto D."/>
            <person name="Vollmers J."/>
            <person name="Rivas-Marin E."/>
            <person name="Kohn T."/>
            <person name="Peeters S.H."/>
            <person name="Heuer A."/>
            <person name="Rast P."/>
            <person name="Oberbeckmann S."/>
            <person name="Bunk B."/>
            <person name="Jeske O."/>
            <person name="Meyerdierks A."/>
            <person name="Storesund J.E."/>
            <person name="Kallscheuer N."/>
            <person name="Luecker S."/>
            <person name="Lage O.M."/>
            <person name="Pohl T."/>
            <person name="Merkel B.J."/>
            <person name="Hornburger P."/>
            <person name="Mueller R.-W."/>
            <person name="Bruemmer F."/>
            <person name="Labrenz M."/>
            <person name="Spormann A.M."/>
            <person name="Op den Camp H."/>
            <person name="Overmann J."/>
            <person name="Amann R."/>
            <person name="Jetten M.S.M."/>
            <person name="Mascher T."/>
            <person name="Medema M.H."/>
            <person name="Devos D.P."/>
            <person name="Kaster A.-K."/>
            <person name="Ovreas L."/>
            <person name="Rohde M."/>
            <person name="Galperin M.Y."/>
            <person name="Jogler C."/>
        </authorList>
    </citation>
    <scope>NUCLEOTIDE SEQUENCE [LARGE SCALE GENOMIC DNA]</scope>
    <source>
        <strain evidence="3 4">TBK1r</strain>
    </source>
</reference>
<feature type="domain" description="Glycosyl transferase family 1" evidence="2">
    <location>
        <begin position="190"/>
        <end position="351"/>
    </location>
</feature>
<keyword evidence="1 3" id="KW-0808">Transferase</keyword>
<dbReference type="GO" id="GO:0103011">
    <property type="term" value="F:mannosylfructose-phosphate synthase activity"/>
    <property type="evidence" value="ECO:0007669"/>
    <property type="project" value="UniProtKB-EC"/>
</dbReference>
<name>A0ABX5XLX6_9BACT</name>
<accession>A0ABX5XLX6</accession>
<keyword evidence="4" id="KW-1185">Reference proteome</keyword>
<sequence length="375" mass="42468">MRVLVNALSVNNQSGRHVLMGHMNRLRDWTEGTHDYVFLFHDANRDIVVDLPGYQWVECPASTSRWSRRALWEYRNLNKIARQTHSDFIFTPAGVSVPGIKTPQVVFCQNPWCMVPELHHGLNDKFKAWLQRRGYRRTMRESSLMVFNSQYMHDAYRLNAGGDAKRAMVVYQAISETTWEAARRWGKSLLEKNHIVSVSAMAPHKGADVLVRAFRLVRDTIADARLTFAGGWPDPSHRRQIENLVKELGLSDAVTFCGWISDEELQQLYSRAHVFSLLSRCESFGIPAIEAQSFGTPAIGTDTCAIPEIGGDGGVYSPVDDVEAAAANLVNVLTNEDLWSRLSDRASENARRFCWTECSRPLLQMFDIVNQHAEA</sequence>
<dbReference type="SUPFAM" id="SSF53756">
    <property type="entry name" value="UDP-Glycosyltransferase/glycogen phosphorylase"/>
    <property type="match status" value="1"/>
</dbReference>
<dbReference type="EMBL" id="CP036432">
    <property type="protein sequence ID" value="QDV82993.1"/>
    <property type="molecule type" value="Genomic_DNA"/>
</dbReference>
<dbReference type="Proteomes" id="UP000318081">
    <property type="component" value="Chromosome"/>
</dbReference>
<organism evidence="3 4">
    <name type="scientific">Stieleria magnilauensis</name>
    <dbReference type="NCBI Taxonomy" id="2527963"/>
    <lineage>
        <taxon>Bacteria</taxon>
        <taxon>Pseudomonadati</taxon>
        <taxon>Planctomycetota</taxon>
        <taxon>Planctomycetia</taxon>
        <taxon>Pirellulales</taxon>
        <taxon>Pirellulaceae</taxon>
        <taxon>Stieleria</taxon>
    </lineage>
</organism>
<keyword evidence="3" id="KW-0328">Glycosyltransferase</keyword>
<evidence type="ECO:0000256" key="1">
    <source>
        <dbReference type="ARBA" id="ARBA00022679"/>
    </source>
</evidence>
<dbReference type="RefSeq" id="WP_145209208.1">
    <property type="nucleotide sequence ID" value="NZ_CP036432.1"/>
</dbReference>
<proteinExistence type="predicted"/>
<dbReference type="Pfam" id="PF00534">
    <property type="entry name" value="Glycos_transf_1"/>
    <property type="match status" value="1"/>
</dbReference>
<dbReference type="Gene3D" id="3.40.50.2000">
    <property type="entry name" value="Glycogen Phosphorylase B"/>
    <property type="match status" value="1"/>
</dbReference>
<evidence type="ECO:0000313" key="4">
    <source>
        <dbReference type="Proteomes" id="UP000318081"/>
    </source>
</evidence>
<gene>
    <name evidence="3" type="primary">mfpsA_1</name>
    <name evidence="3" type="ORF">TBK1r_19260</name>
</gene>
<protein>
    <submittedName>
        <fullName evidence="3">Mannosylfructose-phosphate synthase</fullName>
        <ecNumber evidence="3">2.4.1.246</ecNumber>
    </submittedName>
</protein>
<dbReference type="InterPro" id="IPR001296">
    <property type="entry name" value="Glyco_trans_1"/>
</dbReference>